<dbReference type="PRINTS" id="PR00032">
    <property type="entry name" value="HTHARAC"/>
</dbReference>
<dbReference type="PANTHER" id="PTHR43436:SF1">
    <property type="entry name" value="TRANSCRIPTIONAL REGULATORY PROTEIN"/>
    <property type="match status" value="1"/>
</dbReference>
<proteinExistence type="predicted"/>
<protein>
    <submittedName>
        <fullName evidence="5">Transcriptional regulator, AraC family</fullName>
    </submittedName>
</protein>
<keyword evidence="2" id="KW-0238">DNA-binding</keyword>
<dbReference type="KEGG" id="avp:AVENP_2327"/>
<dbReference type="GO" id="GO:0043565">
    <property type="term" value="F:sequence-specific DNA binding"/>
    <property type="evidence" value="ECO:0007669"/>
    <property type="project" value="InterPro"/>
</dbReference>
<keyword evidence="1" id="KW-0805">Transcription regulation</keyword>
<dbReference type="RefSeq" id="WP_128359071.1">
    <property type="nucleotide sequence ID" value="NZ_CP053840.1"/>
</dbReference>
<evidence type="ECO:0000256" key="3">
    <source>
        <dbReference type="ARBA" id="ARBA00023163"/>
    </source>
</evidence>
<dbReference type="PROSITE" id="PS00041">
    <property type="entry name" value="HTH_ARAC_FAMILY_1"/>
    <property type="match status" value="1"/>
</dbReference>
<dbReference type="SUPFAM" id="SSF46689">
    <property type="entry name" value="Homeodomain-like"/>
    <property type="match status" value="2"/>
</dbReference>
<dbReference type="PANTHER" id="PTHR43436">
    <property type="entry name" value="ARAC-FAMILY TRANSCRIPTIONAL REGULATOR"/>
    <property type="match status" value="1"/>
</dbReference>
<sequence>MGKAFEEYRNEMINLITKYKFEGDFQSQIPNLDFYFSKTLSEQISIMYEPSICIILQGAKDVIFANKLYNYNEKDYLISSTHLPARIRISEASKEKPYISLRIKFSLKDIHEVLKNINSPIIQIDTQAEKGLCFNEINIEFYESIYRLVKLLEREKNDIDFLYPLMIKEILFNLLKSKSGYFIRKFSMEGTVSNKIAQTVSLIKENFDKKLNIKELADNIEMSESSLYQHFKTITSMSPIQFQKKLRLDEAKQLLLLQNKEVHEIAFQVGYESPSQFSREFSRMFGMTPSSMI</sequence>
<dbReference type="AlphaFoldDB" id="A0AAE7E423"/>
<accession>A0AAE7E423</accession>
<reference evidence="5 6" key="1">
    <citation type="submission" date="2020-05" db="EMBL/GenBank/DDBJ databases">
        <title>Complete genome sequencing of Campylobacter and Arcobacter type strains.</title>
        <authorList>
            <person name="Miller W.G."/>
            <person name="Yee E."/>
        </authorList>
    </citation>
    <scope>NUCLEOTIDE SEQUENCE [LARGE SCALE GENOMIC DNA]</scope>
    <source>
        <strain evidence="5 6">LMG 26156</strain>
    </source>
</reference>
<evidence type="ECO:0000313" key="6">
    <source>
        <dbReference type="Proteomes" id="UP000503482"/>
    </source>
</evidence>
<organism evidence="5 6">
    <name type="scientific">Arcobacter venerupis</name>
    <dbReference type="NCBI Taxonomy" id="1054033"/>
    <lineage>
        <taxon>Bacteria</taxon>
        <taxon>Pseudomonadati</taxon>
        <taxon>Campylobacterota</taxon>
        <taxon>Epsilonproteobacteria</taxon>
        <taxon>Campylobacterales</taxon>
        <taxon>Arcobacteraceae</taxon>
        <taxon>Arcobacter</taxon>
    </lineage>
</organism>
<dbReference type="InterPro" id="IPR018062">
    <property type="entry name" value="HTH_AraC-typ_CS"/>
</dbReference>
<feature type="domain" description="HTH araC/xylS-type" evidence="4">
    <location>
        <begin position="197"/>
        <end position="293"/>
    </location>
</feature>
<evidence type="ECO:0000256" key="2">
    <source>
        <dbReference type="ARBA" id="ARBA00023125"/>
    </source>
</evidence>
<evidence type="ECO:0000259" key="4">
    <source>
        <dbReference type="PROSITE" id="PS01124"/>
    </source>
</evidence>
<gene>
    <name evidence="5" type="ORF">AVENP_2327</name>
</gene>
<dbReference type="Pfam" id="PF06719">
    <property type="entry name" value="AraC_N"/>
    <property type="match status" value="1"/>
</dbReference>
<dbReference type="InterPro" id="IPR020449">
    <property type="entry name" value="Tscrpt_reg_AraC-type_HTH"/>
</dbReference>
<dbReference type="Gene3D" id="1.10.10.60">
    <property type="entry name" value="Homeodomain-like"/>
    <property type="match status" value="2"/>
</dbReference>
<dbReference type="PROSITE" id="PS01124">
    <property type="entry name" value="HTH_ARAC_FAMILY_2"/>
    <property type="match status" value="1"/>
</dbReference>
<dbReference type="InterPro" id="IPR009057">
    <property type="entry name" value="Homeodomain-like_sf"/>
</dbReference>
<evidence type="ECO:0000256" key="1">
    <source>
        <dbReference type="ARBA" id="ARBA00023015"/>
    </source>
</evidence>
<dbReference type="EMBL" id="CP053840">
    <property type="protein sequence ID" value="QKF67853.1"/>
    <property type="molecule type" value="Genomic_DNA"/>
</dbReference>
<keyword evidence="6" id="KW-1185">Reference proteome</keyword>
<name>A0AAE7E423_9BACT</name>
<keyword evidence="3" id="KW-0804">Transcription</keyword>
<dbReference type="GO" id="GO:0003700">
    <property type="term" value="F:DNA-binding transcription factor activity"/>
    <property type="evidence" value="ECO:0007669"/>
    <property type="project" value="InterPro"/>
</dbReference>
<dbReference type="Pfam" id="PF12833">
    <property type="entry name" value="HTH_18"/>
    <property type="match status" value="1"/>
</dbReference>
<dbReference type="InterPro" id="IPR009594">
    <property type="entry name" value="Tscrpt_reg_HTH_AraC_N"/>
</dbReference>
<evidence type="ECO:0000313" key="5">
    <source>
        <dbReference type="EMBL" id="QKF67853.1"/>
    </source>
</evidence>
<dbReference type="SMART" id="SM00342">
    <property type="entry name" value="HTH_ARAC"/>
    <property type="match status" value="1"/>
</dbReference>
<dbReference type="InterPro" id="IPR018060">
    <property type="entry name" value="HTH_AraC"/>
</dbReference>
<dbReference type="Proteomes" id="UP000503482">
    <property type="component" value="Chromosome"/>
</dbReference>